<gene>
    <name evidence="4" type="ORF">BP01DRAFT_298576</name>
</gene>
<dbReference type="GO" id="GO:0005886">
    <property type="term" value="C:plasma membrane"/>
    <property type="evidence" value="ECO:0007669"/>
    <property type="project" value="UniProtKB-SubCell"/>
</dbReference>
<keyword evidence="3" id="KW-0812">Transmembrane</keyword>
<dbReference type="GeneID" id="37073145"/>
<keyword evidence="5" id="KW-1185">Reference proteome</keyword>
<feature type="compositionally biased region" description="Polar residues" evidence="2">
    <location>
        <begin position="7"/>
        <end position="25"/>
    </location>
</feature>
<dbReference type="GO" id="GO:0000287">
    <property type="term" value="F:magnesium ion binding"/>
    <property type="evidence" value="ECO:0007669"/>
    <property type="project" value="TreeGrafter"/>
</dbReference>
<dbReference type="GO" id="GO:0015095">
    <property type="term" value="F:magnesium ion transmembrane transporter activity"/>
    <property type="evidence" value="ECO:0007669"/>
    <property type="project" value="TreeGrafter"/>
</dbReference>
<name>A0A318ZAP4_9EURO</name>
<dbReference type="AlphaFoldDB" id="A0A318ZAP4"/>
<evidence type="ECO:0000313" key="4">
    <source>
        <dbReference type="EMBL" id="PYH44359.1"/>
    </source>
</evidence>
<feature type="transmembrane region" description="Helical" evidence="3">
    <location>
        <begin position="502"/>
        <end position="521"/>
    </location>
</feature>
<feature type="transmembrane region" description="Helical" evidence="3">
    <location>
        <begin position="536"/>
        <end position="557"/>
    </location>
</feature>
<evidence type="ECO:0000256" key="1">
    <source>
        <dbReference type="ARBA" id="ARBA00004651"/>
    </source>
</evidence>
<dbReference type="EMBL" id="KZ821237">
    <property type="protein sequence ID" value="PYH44359.1"/>
    <property type="molecule type" value="Genomic_DNA"/>
</dbReference>
<dbReference type="GO" id="GO:0050897">
    <property type="term" value="F:cobalt ion binding"/>
    <property type="evidence" value="ECO:0007669"/>
    <property type="project" value="TreeGrafter"/>
</dbReference>
<evidence type="ECO:0000313" key="5">
    <source>
        <dbReference type="Proteomes" id="UP000248349"/>
    </source>
</evidence>
<dbReference type="InterPro" id="IPR045861">
    <property type="entry name" value="CorA_cytoplasmic_dom"/>
</dbReference>
<accession>A0A318ZAP4</accession>
<protein>
    <recommendedName>
        <fullName evidence="6">ADP-ribosylation factor</fullName>
    </recommendedName>
</protein>
<keyword evidence="3" id="KW-0472">Membrane</keyword>
<dbReference type="GO" id="GO:0015087">
    <property type="term" value="F:cobalt ion transmembrane transporter activity"/>
    <property type="evidence" value="ECO:0007669"/>
    <property type="project" value="TreeGrafter"/>
</dbReference>
<evidence type="ECO:0000256" key="3">
    <source>
        <dbReference type="SAM" id="Phobius"/>
    </source>
</evidence>
<dbReference type="Proteomes" id="UP000248349">
    <property type="component" value="Unassembled WGS sequence"/>
</dbReference>
<evidence type="ECO:0000256" key="2">
    <source>
        <dbReference type="SAM" id="MobiDB-lite"/>
    </source>
</evidence>
<evidence type="ECO:0008006" key="6">
    <source>
        <dbReference type="Google" id="ProtNLM"/>
    </source>
</evidence>
<comment type="subcellular location">
    <subcellularLocation>
        <location evidence="1">Cell membrane</location>
        <topology evidence="1">Multi-pass membrane protein</topology>
    </subcellularLocation>
</comment>
<feature type="region of interest" description="Disordered" evidence="2">
    <location>
        <begin position="1"/>
        <end position="25"/>
    </location>
</feature>
<organism evidence="4 5">
    <name type="scientific">Aspergillus saccharolyticus JOP 1030-1</name>
    <dbReference type="NCBI Taxonomy" id="1450539"/>
    <lineage>
        <taxon>Eukaryota</taxon>
        <taxon>Fungi</taxon>
        <taxon>Dikarya</taxon>
        <taxon>Ascomycota</taxon>
        <taxon>Pezizomycotina</taxon>
        <taxon>Eurotiomycetes</taxon>
        <taxon>Eurotiomycetidae</taxon>
        <taxon>Eurotiales</taxon>
        <taxon>Aspergillaceae</taxon>
        <taxon>Aspergillus</taxon>
        <taxon>Aspergillus subgen. Circumdati</taxon>
    </lineage>
</organism>
<dbReference type="STRING" id="1450539.A0A318ZAP4"/>
<dbReference type="RefSeq" id="XP_025430341.1">
    <property type="nucleotide sequence ID" value="XM_025571917.1"/>
</dbReference>
<proteinExistence type="predicted"/>
<keyword evidence="3" id="KW-1133">Transmembrane helix</keyword>
<sequence length="592" mass="67856">MSERATSDSGHTPQDYYSSFPQRPNLQDEFRDIDDASNLKSYRARLQDPQTRNFVLDFGNDEAWCAVNLDQEDIALLLRKPKPKCFGSRWINIWAPEQQKDLIKSITSHYGVSERLQGMMCTDPVERPSKPPAPAEPSRTSFHSRHRDRLHSSRLNDIEEGNALMNLKNPEEIGALAAFRGLTFAHVIDQIWHFCSVDYGPRYTCVGYNSIYVIPGHETDNGKDLPDGRRLWSWLILCDDGTVIYMQENPFPGLSGPSEKEIKAVLGVVRRNLQIIFSGVSKYHSTSSESESLVTIRVRPSPETGSGQTNIRQEDGPSLLFYYIFDDWVSSYALVAKREHKYGVALERLRRHMLTKPIVDLVDELHWLGRRLAVLKRLYQSYELIMMRILQRQRSIHDKVHYSQPQVALGQTFGDNDADDVQQQATQSSFSLSTILDDSVGVPLSSTAVARFERLIDRIKLYCLSEIETCLTEKENLTFLNFNLIALKDSQAVEKLTRITILLAKVTILFLPVSLMTAYFSTELQNVKGEYTITQYWVSFAVIMFLSFISLVFFGYVSDTVEGKPIYESLFQKLFRVSRSRISHNRKDLRDD</sequence>
<dbReference type="SUPFAM" id="SSF143865">
    <property type="entry name" value="CorA soluble domain-like"/>
    <property type="match status" value="1"/>
</dbReference>
<dbReference type="PANTHER" id="PTHR46494:SF1">
    <property type="entry name" value="CORA FAMILY METAL ION TRANSPORTER (EUROFUNG)"/>
    <property type="match status" value="1"/>
</dbReference>
<dbReference type="OrthoDB" id="5430812at2759"/>
<dbReference type="PANTHER" id="PTHR46494">
    <property type="entry name" value="CORA FAMILY METAL ION TRANSPORTER (EUROFUNG)"/>
    <property type="match status" value="1"/>
</dbReference>
<feature type="region of interest" description="Disordered" evidence="2">
    <location>
        <begin position="123"/>
        <end position="147"/>
    </location>
</feature>
<reference evidence="4 5" key="1">
    <citation type="submission" date="2016-12" db="EMBL/GenBank/DDBJ databases">
        <title>The genomes of Aspergillus section Nigri reveals drivers in fungal speciation.</title>
        <authorList>
            <consortium name="DOE Joint Genome Institute"/>
            <person name="Vesth T.C."/>
            <person name="Nybo J."/>
            <person name="Theobald S."/>
            <person name="Brandl J."/>
            <person name="Frisvad J.C."/>
            <person name="Nielsen K.F."/>
            <person name="Lyhne E.K."/>
            <person name="Kogle M.E."/>
            <person name="Kuo A."/>
            <person name="Riley R."/>
            <person name="Clum A."/>
            <person name="Nolan M."/>
            <person name="Lipzen A."/>
            <person name="Salamov A."/>
            <person name="Henrissat B."/>
            <person name="Wiebenga A."/>
            <person name="De Vries R.P."/>
            <person name="Grigoriev I.V."/>
            <person name="Mortensen U.H."/>
            <person name="Andersen M.R."/>
            <person name="Baker S.E."/>
        </authorList>
    </citation>
    <scope>NUCLEOTIDE SEQUENCE [LARGE SCALE GENOMIC DNA]</scope>
    <source>
        <strain evidence="4 5">JOP 1030-1</strain>
    </source>
</reference>